<evidence type="ECO:0000256" key="1">
    <source>
        <dbReference type="SAM" id="MobiDB-lite"/>
    </source>
</evidence>
<proteinExistence type="predicted"/>
<dbReference type="EMBL" id="JBEPMU010000006">
    <property type="protein sequence ID" value="MET3653965.1"/>
    <property type="molecule type" value="Genomic_DNA"/>
</dbReference>
<feature type="compositionally biased region" description="Low complexity" evidence="1">
    <location>
        <begin position="166"/>
        <end position="183"/>
    </location>
</feature>
<dbReference type="InterPro" id="IPR024983">
    <property type="entry name" value="CHAT_dom"/>
</dbReference>
<keyword evidence="5" id="KW-1185">Reference proteome</keyword>
<dbReference type="InterPro" id="IPR045543">
    <property type="entry name" value="TCAD7"/>
</dbReference>
<dbReference type="RefSeq" id="WP_354015342.1">
    <property type="nucleotide sequence ID" value="NZ_JBEPMU010000006.1"/>
</dbReference>
<sequence>MLKPAISFDADMTAGAAIERLAMNGFWVAADHPGVQPRLGLLASRAQLTIDQVSKTLARDAAGYGAAIRRQWGARVLWYVRELCEVLERCANAPPGEPLLDVLQLHETDASPTLPLETGRSTLLSNGVVMDDGKPVAVSLASGAPMPPPFISAAIPRSAADMTTRSAAEAPSSAAPSAPTEVPAWPRIDAPDYTLALLPFDVVVGFGAAPQVDVSGGQVVLRAAPGVSTVEVTVELSTDPGIQSRDGWSRTMTVNLSDVTAASARFTLVGQERMDAWHPLLTTLELRYLVGGTVCGTASRPIIILHSRDTLPPEQDARGDAWSAHATAVPMDLSADDQAPDLTIEISKPDRNAASGQYMCQLFSPHALVSERGPFPMDLGQDAKTFAGAIVEEVRLFAKSPLLDMTLEGIGRLVAQRLPAPVFQALREVATMVSPAVPAVLIVSAEPYVPWELAWIEPPLDPALPAYLGCQALLGRWLRDNDAAASAMDGSQAPRPSTHPIARLAVRHMAVMAAWYQASSGLRRLPMAEAEATTIVSEHGALALAATAQSMRQFLGASLENGFDRIGGVEAAHFAGHGDFDATRPDASTLFLGDGTPMRSNQFRAARYGGAQQPLLFLNACMLGIGGELLGDMGGFPGNSLRGGFGGVLGALWEIDDDVARDIALEFWRRALPPAPAKGEAVGVILRDLRSRFMAGAGALPVSTYLAYVYYGHPRLTLEHAS</sequence>
<feature type="region of interest" description="Disordered" evidence="1">
    <location>
        <begin position="162"/>
        <end position="183"/>
    </location>
</feature>
<evidence type="ECO:0000313" key="5">
    <source>
        <dbReference type="Proteomes" id="UP001549184"/>
    </source>
</evidence>
<dbReference type="Pfam" id="PF19973">
    <property type="entry name" value="TCAD7"/>
    <property type="match status" value="1"/>
</dbReference>
<protein>
    <recommendedName>
        <fullName evidence="6">CHAT domain-containing protein</fullName>
    </recommendedName>
</protein>
<feature type="domain" description="CHAT" evidence="2">
    <location>
        <begin position="476"/>
        <end position="675"/>
    </location>
</feature>
<accession>A0ABV2K034</accession>
<evidence type="ECO:0008006" key="6">
    <source>
        <dbReference type="Google" id="ProtNLM"/>
    </source>
</evidence>
<feature type="domain" description="Ternary complex associated" evidence="3">
    <location>
        <begin position="1"/>
        <end position="138"/>
    </location>
</feature>
<evidence type="ECO:0000259" key="2">
    <source>
        <dbReference type="Pfam" id="PF12770"/>
    </source>
</evidence>
<organism evidence="4 5">
    <name type="scientific">Dyella japonica</name>
    <dbReference type="NCBI Taxonomy" id="231455"/>
    <lineage>
        <taxon>Bacteria</taxon>
        <taxon>Pseudomonadati</taxon>
        <taxon>Pseudomonadota</taxon>
        <taxon>Gammaproteobacteria</taxon>
        <taxon>Lysobacterales</taxon>
        <taxon>Rhodanobacteraceae</taxon>
        <taxon>Dyella</taxon>
    </lineage>
</organism>
<evidence type="ECO:0000313" key="4">
    <source>
        <dbReference type="EMBL" id="MET3653965.1"/>
    </source>
</evidence>
<reference evidence="4 5" key="1">
    <citation type="submission" date="2024-06" db="EMBL/GenBank/DDBJ databases">
        <title>Sorghum-associated microbial communities from plants grown in Nebraska, USA.</title>
        <authorList>
            <person name="Schachtman D."/>
        </authorList>
    </citation>
    <scope>NUCLEOTIDE SEQUENCE [LARGE SCALE GENOMIC DNA]</scope>
    <source>
        <strain evidence="4 5">1073</strain>
    </source>
</reference>
<dbReference type="Pfam" id="PF12770">
    <property type="entry name" value="CHAT"/>
    <property type="match status" value="1"/>
</dbReference>
<comment type="caution">
    <text evidence="4">The sequence shown here is derived from an EMBL/GenBank/DDBJ whole genome shotgun (WGS) entry which is preliminary data.</text>
</comment>
<evidence type="ECO:0000259" key="3">
    <source>
        <dbReference type="Pfam" id="PF19973"/>
    </source>
</evidence>
<name>A0ABV2K034_9GAMM</name>
<gene>
    <name evidence="4" type="ORF">ABIC75_003703</name>
</gene>
<dbReference type="Proteomes" id="UP001549184">
    <property type="component" value="Unassembled WGS sequence"/>
</dbReference>